<dbReference type="NCBIfam" id="TIGR00089">
    <property type="entry name" value="MiaB/RimO family radical SAM methylthiotransferase"/>
    <property type="match status" value="1"/>
</dbReference>
<dbReference type="InterPro" id="IPR007502">
    <property type="entry name" value="Helicase-assoc_dom"/>
</dbReference>
<dbReference type="PANTHER" id="PTHR43020:SF2">
    <property type="entry name" value="MITOCHONDRIAL TRNA METHYLTHIOTRANSFERASE CDK5RAP1"/>
    <property type="match status" value="1"/>
</dbReference>
<dbReference type="InterPro" id="IPR011545">
    <property type="entry name" value="DEAD/DEAH_box_helicase_dom"/>
</dbReference>
<feature type="domain" description="TRAM" evidence="17">
    <location>
        <begin position="1180"/>
        <end position="1251"/>
    </location>
</feature>
<evidence type="ECO:0000256" key="2">
    <source>
        <dbReference type="ARBA" id="ARBA00008792"/>
    </source>
</evidence>
<dbReference type="CDD" id="cd17980">
    <property type="entry name" value="DEXHc_DHX35"/>
    <property type="match status" value="1"/>
</dbReference>
<reference evidence="22 23" key="2">
    <citation type="submission" date="2018-11" db="EMBL/GenBank/DDBJ databases">
        <authorList>
            <consortium name="Pathogen Informatics"/>
        </authorList>
    </citation>
    <scope>NUCLEOTIDE SEQUENCE [LARGE SCALE GENOMIC DNA]</scope>
</reference>
<keyword evidence="8" id="KW-0547">Nucleotide-binding</keyword>
<dbReference type="PROSITE" id="PS50926">
    <property type="entry name" value="TRAM"/>
    <property type="match status" value="1"/>
</dbReference>
<organism evidence="24">
    <name type="scientific">Brugia pahangi</name>
    <name type="common">Filarial nematode worm</name>
    <dbReference type="NCBI Taxonomy" id="6280"/>
    <lineage>
        <taxon>Eukaryota</taxon>
        <taxon>Metazoa</taxon>
        <taxon>Ecdysozoa</taxon>
        <taxon>Nematoda</taxon>
        <taxon>Chromadorea</taxon>
        <taxon>Rhabditida</taxon>
        <taxon>Spirurina</taxon>
        <taxon>Spiruromorpha</taxon>
        <taxon>Filarioidea</taxon>
        <taxon>Onchocercidae</taxon>
        <taxon>Brugia</taxon>
    </lineage>
</organism>
<dbReference type="SMART" id="SM00729">
    <property type="entry name" value="Elp3"/>
    <property type="match status" value="1"/>
</dbReference>
<evidence type="ECO:0000256" key="16">
    <source>
        <dbReference type="ARBA" id="ARBA00074452"/>
    </source>
</evidence>
<dbReference type="GO" id="GO:0035597">
    <property type="term" value="F:tRNA-2-methylthio-N(6)-dimethylallyladenosine(37) synthase activity"/>
    <property type="evidence" value="ECO:0007669"/>
    <property type="project" value="TreeGrafter"/>
</dbReference>
<dbReference type="Pfam" id="PF07717">
    <property type="entry name" value="OB_NTP_bind"/>
    <property type="match status" value="1"/>
</dbReference>
<dbReference type="GO" id="GO:0060255">
    <property type="term" value="P:regulation of macromolecule metabolic process"/>
    <property type="evidence" value="ECO:0007669"/>
    <property type="project" value="UniProtKB-ARBA"/>
</dbReference>
<dbReference type="InterPro" id="IPR027417">
    <property type="entry name" value="P-loop_NTPase"/>
</dbReference>
<dbReference type="InterPro" id="IPR023404">
    <property type="entry name" value="rSAM_horseshoe"/>
</dbReference>
<dbReference type="Gene3D" id="3.40.50.300">
    <property type="entry name" value="P-loop containing nucleotide triphosphate hydrolases"/>
    <property type="match status" value="2"/>
</dbReference>
<comment type="cofactor">
    <cofactor evidence="1">
        <name>[4Fe-4S] cluster</name>
        <dbReference type="ChEBI" id="CHEBI:49883"/>
    </cofactor>
</comment>
<dbReference type="PROSITE" id="PS51918">
    <property type="entry name" value="RADICAL_SAM"/>
    <property type="match status" value="1"/>
</dbReference>
<dbReference type="GO" id="GO:0005829">
    <property type="term" value="C:cytosol"/>
    <property type="evidence" value="ECO:0007669"/>
    <property type="project" value="TreeGrafter"/>
</dbReference>
<dbReference type="WBParaSite" id="BPAG_0001040001-mRNA-1">
    <property type="protein sequence ID" value="BPAG_0001040001-mRNA-1"/>
    <property type="gene ID" value="BPAG_0001040001"/>
</dbReference>
<evidence type="ECO:0000313" key="24">
    <source>
        <dbReference type="WBParaSite" id="BPAG_0001040001-mRNA-1"/>
    </source>
</evidence>
<dbReference type="InterPro" id="IPR007197">
    <property type="entry name" value="rSAM"/>
</dbReference>
<dbReference type="SFLD" id="SFLDS00029">
    <property type="entry name" value="Radical_SAM"/>
    <property type="match status" value="1"/>
</dbReference>
<evidence type="ECO:0000256" key="15">
    <source>
        <dbReference type="ARBA" id="ARBA00053923"/>
    </source>
</evidence>
<dbReference type="SFLD" id="SFLDF00413">
    <property type="entry name" value="CDK5RAP1"/>
    <property type="match status" value="1"/>
</dbReference>
<reference evidence="24" key="1">
    <citation type="submission" date="2016-04" db="UniProtKB">
        <authorList>
            <consortium name="WormBaseParasite"/>
        </authorList>
    </citation>
    <scope>IDENTIFICATION</scope>
</reference>
<keyword evidence="6" id="KW-0949">S-adenosyl-L-methionine</keyword>
<dbReference type="EMBL" id="UZAD01013184">
    <property type="protein sequence ID" value="VDN91548.1"/>
    <property type="molecule type" value="Genomic_DNA"/>
</dbReference>
<keyword evidence="11" id="KW-0067">ATP-binding</keyword>
<dbReference type="PROSITE" id="PS00690">
    <property type="entry name" value="DEAH_ATP_HELICASE"/>
    <property type="match status" value="1"/>
</dbReference>
<gene>
    <name evidence="22" type="ORF">BPAG_LOCUS10362</name>
</gene>
<dbReference type="PROSITE" id="PS51192">
    <property type="entry name" value="HELICASE_ATP_BIND_1"/>
    <property type="match status" value="1"/>
</dbReference>
<keyword evidence="9" id="KW-0378">Hydrolase</keyword>
<evidence type="ECO:0000256" key="6">
    <source>
        <dbReference type="ARBA" id="ARBA00022691"/>
    </source>
</evidence>
<dbReference type="GO" id="GO:0005524">
    <property type="term" value="F:ATP binding"/>
    <property type="evidence" value="ECO:0007669"/>
    <property type="project" value="UniProtKB-KW"/>
</dbReference>
<feature type="domain" description="Helicase C-terminal" evidence="19">
    <location>
        <begin position="283"/>
        <end position="460"/>
    </location>
</feature>
<dbReference type="Pfam" id="PF00271">
    <property type="entry name" value="Helicase_C"/>
    <property type="match status" value="1"/>
</dbReference>
<dbReference type="InterPro" id="IPR058240">
    <property type="entry name" value="rSAM_sf"/>
</dbReference>
<dbReference type="PROSITE" id="PS51194">
    <property type="entry name" value="HELICASE_CTER"/>
    <property type="match status" value="1"/>
</dbReference>
<dbReference type="Proteomes" id="UP000278627">
    <property type="component" value="Unassembled WGS sequence"/>
</dbReference>
<dbReference type="PROSITE" id="PS01278">
    <property type="entry name" value="MTTASE_RADICAL"/>
    <property type="match status" value="1"/>
</dbReference>
<evidence type="ECO:0000256" key="14">
    <source>
        <dbReference type="ARBA" id="ARBA00047984"/>
    </source>
</evidence>
<dbReference type="SFLD" id="SFLDG01061">
    <property type="entry name" value="methylthiotransferase"/>
    <property type="match status" value="1"/>
</dbReference>
<dbReference type="Pfam" id="PF04055">
    <property type="entry name" value="Radical_SAM"/>
    <property type="match status" value="1"/>
</dbReference>
<dbReference type="InterPro" id="IPR013848">
    <property type="entry name" value="Methylthiotransferase_N"/>
</dbReference>
<dbReference type="GO" id="GO:0051539">
    <property type="term" value="F:4 iron, 4 sulfur cluster binding"/>
    <property type="evidence" value="ECO:0007669"/>
    <property type="project" value="UniProtKB-KW"/>
</dbReference>
<dbReference type="FunFam" id="3.80.30.20:FF:000003">
    <property type="entry name" value="CDK5 regulatory subunit-associated protein 1"/>
    <property type="match status" value="1"/>
</dbReference>
<evidence type="ECO:0000256" key="8">
    <source>
        <dbReference type="ARBA" id="ARBA00022741"/>
    </source>
</evidence>
<dbReference type="SMART" id="SM00847">
    <property type="entry name" value="HA2"/>
    <property type="match status" value="1"/>
</dbReference>
<dbReference type="GO" id="GO:0003724">
    <property type="term" value="F:RNA helicase activity"/>
    <property type="evidence" value="ECO:0007669"/>
    <property type="project" value="UniProtKB-EC"/>
</dbReference>
<keyword evidence="23" id="KW-1185">Reference proteome</keyword>
<dbReference type="Pfam" id="PF00919">
    <property type="entry name" value="UPF0004"/>
    <property type="match status" value="1"/>
</dbReference>
<comment type="similarity">
    <text evidence="3">Belongs to the methylthiotransferase family. MiaB subfamily.</text>
</comment>
<evidence type="ECO:0000259" key="18">
    <source>
        <dbReference type="PROSITE" id="PS51192"/>
    </source>
</evidence>
<dbReference type="Pfam" id="PF00270">
    <property type="entry name" value="DEAD"/>
    <property type="match status" value="1"/>
</dbReference>
<keyword evidence="10" id="KW-0347">Helicase</keyword>
<name>A0A158PRI7_BRUPA</name>
<dbReference type="FunFam" id="3.40.50.300:FF:000578">
    <property type="entry name" value="probable ATP-dependent RNA helicase DHX35"/>
    <property type="match status" value="1"/>
</dbReference>
<accession>A0A158PRI7</accession>
<dbReference type="AlphaFoldDB" id="A0A158PRI7"/>
<dbReference type="SMART" id="SM00487">
    <property type="entry name" value="DEXDc"/>
    <property type="match status" value="1"/>
</dbReference>
<keyword evidence="5" id="KW-0004">4Fe-4S</keyword>
<evidence type="ECO:0000259" key="20">
    <source>
        <dbReference type="PROSITE" id="PS51449"/>
    </source>
</evidence>
<evidence type="ECO:0000256" key="4">
    <source>
        <dbReference type="ARBA" id="ARBA00012552"/>
    </source>
</evidence>
<dbReference type="CDD" id="cd18791">
    <property type="entry name" value="SF2_C_RHA"/>
    <property type="match status" value="1"/>
</dbReference>
<feature type="domain" description="Helicase ATP-binding" evidence="18">
    <location>
        <begin position="77"/>
        <end position="251"/>
    </location>
</feature>
<dbReference type="SFLD" id="SFLDF00273">
    <property type="entry name" value="(dimethylallyl)adenosine_tRNA"/>
    <property type="match status" value="1"/>
</dbReference>
<evidence type="ECO:0000256" key="3">
    <source>
        <dbReference type="ARBA" id="ARBA00009815"/>
    </source>
</evidence>
<dbReference type="InterPro" id="IPR005839">
    <property type="entry name" value="Methylthiotransferase"/>
</dbReference>
<dbReference type="Gene3D" id="3.80.30.20">
    <property type="entry name" value="tm_1862 like domain"/>
    <property type="match status" value="1"/>
</dbReference>
<dbReference type="InterPro" id="IPR006463">
    <property type="entry name" value="MiaB_methiolase"/>
</dbReference>
<dbReference type="InterPro" id="IPR001650">
    <property type="entry name" value="Helicase_C-like"/>
</dbReference>
<dbReference type="InterPro" id="IPR038135">
    <property type="entry name" value="Methylthiotransferase_N_sf"/>
</dbReference>
<dbReference type="FunFam" id="3.40.50.12160:FF:000003">
    <property type="entry name" value="CDK5 regulatory subunit-associated protein 1"/>
    <property type="match status" value="1"/>
</dbReference>
<dbReference type="GO" id="GO:0003676">
    <property type="term" value="F:nucleic acid binding"/>
    <property type="evidence" value="ECO:0007669"/>
    <property type="project" value="InterPro"/>
</dbReference>
<evidence type="ECO:0000313" key="23">
    <source>
        <dbReference type="Proteomes" id="UP000278627"/>
    </source>
</evidence>
<evidence type="ECO:0000256" key="12">
    <source>
        <dbReference type="ARBA" id="ARBA00023004"/>
    </source>
</evidence>
<dbReference type="InterPro" id="IPR006638">
    <property type="entry name" value="Elp3/MiaA/NifB-like_rSAM"/>
</dbReference>
<dbReference type="EC" id="3.6.4.13" evidence="4"/>
<dbReference type="GO" id="GO:0005739">
    <property type="term" value="C:mitochondrion"/>
    <property type="evidence" value="ECO:0007669"/>
    <property type="project" value="TreeGrafter"/>
</dbReference>
<dbReference type="InterPro" id="IPR014001">
    <property type="entry name" value="Helicase_ATP-bd"/>
</dbReference>
<dbReference type="Pfam" id="PF21010">
    <property type="entry name" value="HA2_C"/>
    <property type="match status" value="1"/>
</dbReference>
<dbReference type="GO" id="GO:0080090">
    <property type="term" value="P:regulation of primary metabolic process"/>
    <property type="evidence" value="ECO:0007669"/>
    <property type="project" value="UniProtKB-ARBA"/>
</dbReference>
<evidence type="ECO:0000259" key="17">
    <source>
        <dbReference type="PROSITE" id="PS50926"/>
    </source>
</evidence>
<feature type="domain" description="MTTase N-terminal" evidence="20">
    <location>
        <begin position="762"/>
        <end position="897"/>
    </location>
</feature>
<comment type="similarity">
    <text evidence="2">Belongs to the DEAD box helicase family. DEAH subfamily.</text>
</comment>
<dbReference type="SFLD" id="SFLDG01082">
    <property type="entry name" value="B12-binding_domain_containing"/>
    <property type="match status" value="1"/>
</dbReference>
<evidence type="ECO:0000256" key="10">
    <source>
        <dbReference type="ARBA" id="ARBA00022806"/>
    </source>
</evidence>
<proteinExistence type="inferred from homology"/>
<evidence type="ECO:0000256" key="1">
    <source>
        <dbReference type="ARBA" id="ARBA00001966"/>
    </source>
</evidence>
<dbReference type="InterPro" id="IPR002792">
    <property type="entry name" value="TRAM_dom"/>
</dbReference>
<dbReference type="SUPFAM" id="SSF52540">
    <property type="entry name" value="P-loop containing nucleoside triphosphate hydrolases"/>
    <property type="match status" value="1"/>
</dbReference>
<dbReference type="PROSITE" id="PS51449">
    <property type="entry name" value="MTTASE_N"/>
    <property type="match status" value="1"/>
</dbReference>
<comment type="function">
    <text evidence="15">Potential regulator of CDK5 activity.</text>
</comment>
<sequence>MRKWSKENSTSGFRRGRPVFLKPSDGDAFDNRNGPLILEDRLTEERTNVVVNNPFLALSIQQQRARLPIFKYRNHIIYLLEKYRILIIIGETGCGKTTQVPQYLMEVGWASDGRKIGVTQPRRIAAVTLANRVAEEKSCKLGEDVGYVVRFDDMTDSKTKIKASFPFILHYVFMTDGILLREFMSDPLLTQYSILMVDEAHERSINTDIILGLLRKVIMVRQDLRIIVSSATLDATLFRDFFELNDTSDKSKDITSIISVEGHIHPVTVYYTKNPVPDYIQKTVETVLDIHKNEQPGDILVESVNKQLLEAVRDLRKKEVDKLWIVPMYGSLPGFQQLKAFDSTPYGTRKVVIATNIAETSLTIPGITYDKDLDHLFLVIDCGFVKLRVMNPENYFESLMKLPISQASAQQRTGRAGRIRPGKCYRLYPQEEYDKLLPNTIPEMQRLSLASVILLLKALGIHNVLRFHYLSRPPSFAMIEGLQLLYYLGALSKDGLLTNPLGIQMIDFPLPPQHSKTLLCSGELGCSEEIATIIAMLQIQDVFIIPSRNRHEASRHTFALFQELMKRNFSVEEGDHFTLLNVFTNFMLNGKSKQWCINHFLNYRGLCRAEAIRNQLLGLLRHHNIPIKSCKENGELNSVLHCLVKGFFSQAAYYHYSGDYVTIRNEHHFKIYKGSAIMYKREFPKWVIFTEVLQDSIRDISVIEPEWLYQLVPEYYEFGTQQANTAATFFAGCLFSTQAVCITCSEKAPEIQYRQVSLNCFKKLKFITYGCQMNVNDVELVRSLLLSSGYVETDDVKEADIILLMTCSIREGAENKVWDELKVLRKIRRKKGVVGVLGMSLDHNHCYPCKRNNSYHFEGCMAERVRHNLLTCTENVDVVAGPDSYRDLPRLLAIARCGSMAINVQLSVEETYADVVPVRKDKFSKTAYVSIMRGCDNMCTYCIVPYTRGRERSRPMNSILDEIRRLSDEGVKQVTLLGQNVNSYRDLSEISFLSANLAEPGVAPGFRTKYKPKRGGYTFLTLLDKVSQIDSEMRIRFTSPHPKDFPLEVIQLIKERSNICKQIHLPAQSGSNIVLDAMDRGYSRESYLELVHRIKTVLPNVSLTSDFIAGFCGETEDCHRESLDLIKHVVYSFCYVFPYSQREKTKAYRHLRDDVPKEVKNRRHQELAGAFRETALKHNESLLGTKQLVLLEETSKRSSEHLRGRTDGGVSVIIHKYYNDGSGLVELKPGDYVVAKIISANSQTLQALTLQTTKLKDFENL</sequence>
<dbReference type="Pfam" id="PF04408">
    <property type="entry name" value="WHD_HA2"/>
    <property type="match status" value="1"/>
</dbReference>
<evidence type="ECO:0000256" key="9">
    <source>
        <dbReference type="ARBA" id="ARBA00022801"/>
    </source>
</evidence>
<evidence type="ECO:0000259" key="21">
    <source>
        <dbReference type="PROSITE" id="PS51918"/>
    </source>
</evidence>
<dbReference type="SMART" id="SM00490">
    <property type="entry name" value="HELICc"/>
    <property type="match status" value="1"/>
</dbReference>
<dbReference type="SUPFAM" id="SSF102114">
    <property type="entry name" value="Radical SAM enzymes"/>
    <property type="match status" value="1"/>
</dbReference>
<keyword evidence="13" id="KW-0411">Iron-sulfur</keyword>
<dbReference type="STRING" id="6280.A0A158PRI7"/>
<comment type="catalytic activity">
    <reaction evidence="14">
        <text>ATP + H2O = ADP + phosphate + H(+)</text>
        <dbReference type="Rhea" id="RHEA:13065"/>
        <dbReference type="ChEBI" id="CHEBI:15377"/>
        <dbReference type="ChEBI" id="CHEBI:15378"/>
        <dbReference type="ChEBI" id="CHEBI:30616"/>
        <dbReference type="ChEBI" id="CHEBI:43474"/>
        <dbReference type="ChEBI" id="CHEBI:456216"/>
        <dbReference type="EC" id="3.6.4.13"/>
    </reaction>
</comment>
<evidence type="ECO:0000259" key="19">
    <source>
        <dbReference type="PROSITE" id="PS51194"/>
    </source>
</evidence>
<dbReference type="GO" id="GO:0016787">
    <property type="term" value="F:hydrolase activity"/>
    <property type="evidence" value="ECO:0007669"/>
    <property type="project" value="UniProtKB-KW"/>
</dbReference>
<dbReference type="GO" id="GO:0046872">
    <property type="term" value="F:metal ion binding"/>
    <property type="evidence" value="ECO:0007669"/>
    <property type="project" value="UniProtKB-KW"/>
</dbReference>
<protein>
    <recommendedName>
        <fullName evidence="16">CDK5RAP1-like protein</fullName>
        <ecNumber evidence="4">3.6.4.13</ecNumber>
    </recommendedName>
</protein>
<evidence type="ECO:0000256" key="7">
    <source>
        <dbReference type="ARBA" id="ARBA00022723"/>
    </source>
</evidence>
<dbReference type="InterPro" id="IPR002464">
    <property type="entry name" value="DNA/RNA_helicase_DEAH_CS"/>
</dbReference>
<dbReference type="InterPro" id="IPR048333">
    <property type="entry name" value="HA2_WH"/>
</dbReference>
<dbReference type="Pfam" id="PF01938">
    <property type="entry name" value="TRAM"/>
    <property type="match status" value="1"/>
</dbReference>
<evidence type="ECO:0000313" key="22">
    <source>
        <dbReference type="EMBL" id="VDN91548.1"/>
    </source>
</evidence>
<feature type="domain" description="Radical SAM core" evidence="21">
    <location>
        <begin position="921"/>
        <end position="1177"/>
    </location>
</feature>
<keyword evidence="7" id="KW-0479">Metal-binding</keyword>
<dbReference type="PANTHER" id="PTHR43020">
    <property type="entry name" value="CDK5 REGULATORY SUBUNIT-ASSOCIATED PROTEIN 1"/>
    <property type="match status" value="1"/>
</dbReference>
<dbReference type="InterPro" id="IPR020612">
    <property type="entry name" value="Methylthiotransferase_CS"/>
</dbReference>
<dbReference type="InterPro" id="IPR011709">
    <property type="entry name" value="DEAD-box_helicase_OB_fold"/>
</dbReference>
<keyword evidence="12" id="KW-0408">Iron</keyword>
<evidence type="ECO:0000256" key="11">
    <source>
        <dbReference type="ARBA" id="ARBA00022840"/>
    </source>
</evidence>
<evidence type="ECO:0000256" key="13">
    <source>
        <dbReference type="ARBA" id="ARBA00023014"/>
    </source>
</evidence>
<dbReference type="Gene3D" id="1.20.120.1080">
    <property type="match status" value="1"/>
</dbReference>
<dbReference type="Gene3D" id="3.40.50.12160">
    <property type="entry name" value="Methylthiotransferase, N-terminal domain"/>
    <property type="match status" value="1"/>
</dbReference>
<evidence type="ECO:0000256" key="5">
    <source>
        <dbReference type="ARBA" id="ARBA00022485"/>
    </source>
</evidence>